<dbReference type="AlphaFoldDB" id="A0A0S1MJT0"/>
<organism evidence="1">
    <name type="scientific">Phakopsora pachyrhizi</name>
    <name type="common">Asian soybean rust disease fungus</name>
    <dbReference type="NCBI Taxonomy" id="170000"/>
    <lineage>
        <taxon>Eukaryota</taxon>
        <taxon>Fungi</taxon>
        <taxon>Dikarya</taxon>
        <taxon>Basidiomycota</taxon>
        <taxon>Pucciniomycotina</taxon>
        <taxon>Pucciniomycetes</taxon>
        <taxon>Pucciniales</taxon>
        <taxon>Phakopsoraceae</taxon>
        <taxon>Phakopsora</taxon>
    </lineage>
</organism>
<dbReference type="EMBL" id="KT246971">
    <property type="protein sequence ID" value="ALL41061.1"/>
    <property type="molecule type" value="mRNA"/>
</dbReference>
<sequence length="52" mass="5911">MFFFSFPESFLCCSILLFSFFNCLRSHVPLFLSVGYLQGATLRVEIKAVNAV</sequence>
<evidence type="ECO:0000313" key="1">
    <source>
        <dbReference type="EMBL" id="ALL41061.1"/>
    </source>
</evidence>
<protein>
    <submittedName>
        <fullName evidence="1">Uncharacterized protein</fullName>
    </submittedName>
</protein>
<reference evidence="1" key="1">
    <citation type="submission" date="2015-07" db="EMBL/GenBank/DDBJ databases">
        <title>Elucidating the P. pachyrhizi secretome and potential effectors.</title>
        <authorList>
            <person name="de Carvalho M.C.C.G."/>
            <person name="Nascimento L.C."/>
            <person name="Darben L.M."/>
            <person name="Polizel-Podanosqui A.M."/>
            <person name="Lopes-Caitar V.S."/>
            <person name="Rocha C.S."/>
            <person name="Qi M."/>
            <person name="Carazolle M."/>
            <person name="Kuwahara M.K."/>
            <person name="Pereira G.A.G."/>
            <person name="Abdelnoor R.V."/>
            <person name="Whitham S.A."/>
            <person name="Marcelino-Guimaraes F.C."/>
        </authorList>
    </citation>
    <scope>NUCLEOTIDE SEQUENCE</scope>
</reference>
<accession>A0A0S1MJT0</accession>
<proteinExistence type="evidence at transcript level"/>
<name>A0A0S1MJT0_PHAPC</name>